<dbReference type="GO" id="GO:0000027">
    <property type="term" value="P:ribosomal large subunit assembly"/>
    <property type="evidence" value="ECO:0007669"/>
    <property type="project" value="TreeGrafter"/>
</dbReference>
<feature type="domain" description="Large ribosomal subunit protein uL10-like insertion" evidence="6">
    <location>
        <begin position="111"/>
        <end position="180"/>
    </location>
</feature>
<feature type="region of interest" description="Disordered" evidence="5">
    <location>
        <begin position="276"/>
        <end position="323"/>
    </location>
</feature>
<proteinExistence type="inferred from homology"/>
<evidence type="ECO:0000256" key="2">
    <source>
        <dbReference type="ARBA" id="ARBA00022980"/>
    </source>
</evidence>
<keyword evidence="3 4" id="KW-0687">Ribonucleoprotein</keyword>
<dbReference type="GO" id="GO:0002181">
    <property type="term" value="P:cytoplasmic translation"/>
    <property type="evidence" value="ECO:0007669"/>
    <property type="project" value="TreeGrafter"/>
</dbReference>
<dbReference type="GO" id="GO:0003735">
    <property type="term" value="F:structural constituent of ribosome"/>
    <property type="evidence" value="ECO:0007669"/>
    <property type="project" value="TreeGrafter"/>
</dbReference>
<dbReference type="Pfam" id="PF17777">
    <property type="entry name" value="RL10P_insert"/>
    <property type="match status" value="1"/>
</dbReference>
<dbReference type="GO" id="GO:0070180">
    <property type="term" value="F:large ribosomal subunit rRNA binding"/>
    <property type="evidence" value="ECO:0007669"/>
    <property type="project" value="TreeGrafter"/>
</dbReference>
<evidence type="ECO:0000256" key="5">
    <source>
        <dbReference type="SAM" id="MobiDB-lite"/>
    </source>
</evidence>
<dbReference type="InterPro" id="IPR001790">
    <property type="entry name" value="Ribosomal_uL10"/>
</dbReference>
<comment type="similarity">
    <text evidence="1 4">Belongs to the universal ribosomal protein uL10 family.</text>
</comment>
<dbReference type="AlphaFoldDB" id="A0A7S4ISI1"/>
<dbReference type="InterPro" id="IPR030670">
    <property type="entry name" value="uL10_eukaryotes"/>
</dbReference>
<dbReference type="PANTHER" id="PTHR45699">
    <property type="entry name" value="60S ACIDIC RIBOSOMAL PROTEIN P0"/>
    <property type="match status" value="1"/>
</dbReference>
<evidence type="ECO:0000256" key="4">
    <source>
        <dbReference type="PIRNR" id="PIRNR039087"/>
    </source>
</evidence>
<dbReference type="InterPro" id="IPR040637">
    <property type="entry name" value="Ribosomal_uL10-like_insert"/>
</dbReference>
<dbReference type="Pfam" id="PF00466">
    <property type="entry name" value="Ribosomal_L10"/>
    <property type="match status" value="1"/>
</dbReference>
<dbReference type="Gene3D" id="3.90.105.20">
    <property type="match status" value="1"/>
</dbReference>
<dbReference type="InterPro" id="IPR050323">
    <property type="entry name" value="Ribosomal_protein_uL10"/>
</dbReference>
<evidence type="ECO:0000259" key="6">
    <source>
        <dbReference type="Pfam" id="PF17777"/>
    </source>
</evidence>
<dbReference type="CDD" id="cd05795">
    <property type="entry name" value="Ribosomal_P0_L10e"/>
    <property type="match status" value="1"/>
</dbReference>
<feature type="compositionally biased region" description="Gly residues" evidence="5">
    <location>
        <begin position="278"/>
        <end position="289"/>
    </location>
</feature>
<dbReference type="InterPro" id="IPR043141">
    <property type="entry name" value="Ribosomal_uL10-like_sf"/>
</dbReference>
<dbReference type="EMBL" id="HBKQ01021885">
    <property type="protein sequence ID" value="CAE2238501.1"/>
    <property type="molecule type" value="Transcribed_RNA"/>
</dbReference>
<dbReference type="SUPFAM" id="SSF160369">
    <property type="entry name" value="Ribosomal protein L10-like"/>
    <property type="match status" value="1"/>
</dbReference>
<comment type="function">
    <text evidence="4">Ribosomal protein P0 is the functional equivalent of E.coli protein L10.</text>
</comment>
<dbReference type="PIRSF" id="PIRSF039087">
    <property type="entry name" value="L10E"/>
    <property type="match status" value="1"/>
</dbReference>
<reference evidence="7" key="1">
    <citation type="submission" date="2021-01" db="EMBL/GenBank/DDBJ databases">
        <authorList>
            <person name="Corre E."/>
            <person name="Pelletier E."/>
            <person name="Niang G."/>
            <person name="Scheremetjew M."/>
            <person name="Finn R."/>
            <person name="Kale V."/>
            <person name="Holt S."/>
            <person name="Cochrane G."/>
            <person name="Meng A."/>
            <person name="Brown T."/>
            <person name="Cohen L."/>
        </authorList>
    </citation>
    <scope>NUCLEOTIDE SEQUENCE</scope>
    <source>
        <strain evidence="7">Isolate 1302-5</strain>
    </source>
</reference>
<dbReference type="FunFam" id="3.90.105.20:FF:000001">
    <property type="entry name" value="60S acidic ribosomal protein P0"/>
    <property type="match status" value="1"/>
</dbReference>
<dbReference type="InterPro" id="IPR043164">
    <property type="entry name" value="Ribosomal_uL10-like_insert_sf"/>
</dbReference>
<keyword evidence="2 4" id="KW-0689">Ribosomal protein</keyword>
<protein>
    <recommendedName>
        <fullName evidence="4">60S acidic ribosomal protein P0</fullName>
    </recommendedName>
</protein>
<evidence type="ECO:0000256" key="1">
    <source>
        <dbReference type="ARBA" id="ARBA00008889"/>
    </source>
</evidence>
<dbReference type="Gene3D" id="3.30.70.1730">
    <property type="match status" value="1"/>
</dbReference>
<feature type="compositionally biased region" description="Gly residues" evidence="5">
    <location>
        <begin position="306"/>
        <end position="323"/>
    </location>
</feature>
<gene>
    <name evidence="7" type="ORF">OAUR00152_LOCUS14846</name>
</gene>
<sequence>MPLSAERKTEYFTHMKELLGTYTKLFVVNVDNVGSNQLQRTRAGLRGRAEILMGKNTMMRKIVREYVEENPGSPVECLLTILQGNVGFVFTNEDLGEVRKILEENVRPAPAKVGAFAPSDVVVPKGPTGCDPGQTAFFQTLQIGTKIARGQIEIVNDITLLQTGDKVGASQAALLQKLGIEPFTYGLQLKQVYDNGSLFDAKVLDITDDVLAAKFSDALSALAGLSLAIGYPTQASVPHSIANAFKAVLSVTIGLDNYSFDKADTYKEYLADPSKFAGSGGGGGGGGDGEAAAEEEEEEEEEEADIGGGVDMFGGGDGDGGDY</sequence>
<accession>A0A7S4ISI1</accession>
<organism evidence="7">
    <name type="scientific">Odontella aurita</name>
    <dbReference type="NCBI Taxonomy" id="265563"/>
    <lineage>
        <taxon>Eukaryota</taxon>
        <taxon>Sar</taxon>
        <taxon>Stramenopiles</taxon>
        <taxon>Ochrophyta</taxon>
        <taxon>Bacillariophyta</taxon>
        <taxon>Mediophyceae</taxon>
        <taxon>Biddulphiophycidae</taxon>
        <taxon>Eupodiscales</taxon>
        <taxon>Odontellaceae</taxon>
        <taxon>Odontella</taxon>
    </lineage>
</organism>
<evidence type="ECO:0000256" key="3">
    <source>
        <dbReference type="ARBA" id="ARBA00023274"/>
    </source>
</evidence>
<name>A0A7S4ISI1_9STRA</name>
<evidence type="ECO:0000313" key="7">
    <source>
        <dbReference type="EMBL" id="CAE2238501.1"/>
    </source>
</evidence>
<feature type="compositionally biased region" description="Acidic residues" evidence="5">
    <location>
        <begin position="291"/>
        <end position="305"/>
    </location>
</feature>
<dbReference type="PANTHER" id="PTHR45699:SF3">
    <property type="entry name" value="LARGE RIBOSOMAL SUBUNIT PROTEIN UL10"/>
    <property type="match status" value="1"/>
</dbReference>
<dbReference type="Pfam" id="PF00428">
    <property type="entry name" value="Ribosomal_60s"/>
    <property type="match status" value="1"/>
</dbReference>
<dbReference type="GO" id="GO:0022625">
    <property type="term" value="C:cytosolic large ribosomal subunit"/>
    <property type="evidence" value="ECO:0007669"/>
    <property type="project" value="TreeGrafter"/>
</dbReference>